<dbReference type="PANTHER" id="PTHR35271">
    <property type="entry name" value="ABC TRANSPORTER, SUBSTRATE-BINDING LIPOPROTEIN-RELATED"/>
    <property type="match status" value="1"/>
</dbReference>
<dbReference type="PANTHER" id="PTHR35271:SF1">
    <property type="entry name" value="ABC TRANSPORTER, SUBSTRATE-BINDING LIPOPROTEIN"/>
    <property type="match status" value="1"/>
</dbReference>
<evidence type="ECO:0008006" key="4">
    <source>
        <dbReference type="Google" id="ProtNLM"/>
    </source>
</evidence>
<feature type="chain" id="PRO_5022944814" description="ABC transporter substrate-binding protein" evidence="1">
    <location>
        <begin position="23"/>
        <end position="335"/>
    </location>
</feature>
<protein>
    <recommendedName>
        <fullName evidence="4">ABC transporter substrate-binding protein</fullName>
    </recommendedName>
</protein>
<organism evidence="2 3">
    <name type="scientific">Vineibacter terrae</name>
    <dbReference type="NCBI Taxonomy" id="2586908"/>
    <lineage>
        <taxon>Bacteria</taxon>
        <taxon>Pseudomonadati</taxon>
        <taxon>Pseudomonadota</taxon>
        <taxon>Alphaproteobacteria</taxon>
        <taxon>Hyphomicrobiales</taxon>
        <taxon>Vineibacter</taxon>
    </lineage>
</organism>
<dbReference type="InterPro" id="IPR007487">
    <property type="entry name" value="ABC_transpt-TYRBP-like"/>
</dbReference>
<dbReference type="OrthoDB" id="9776955at2"/>
<dbReference type="CDD" id="cd06325">
    <property type="entry name" value="PBP1_ABC_unchar_transporter"/>
    <property type="match status" value="1"/>
</dbReference>
<dbReference type="EMBL" id="VDUZ01000052">
    <property type="protein sequence ID" value="TXL70865.1"/>
    <property type="molecule type" value="Genomic_DNA"/>
</dbReference>
<comment type="caution">
    <text evidence="2">The sequence shown here is derived from an EMBL/GenBank/DDBJ whole genome shotgun (WGS) entry which is preliminary data.</text>
</comment>
<evidence type="ECO:0000256" key="1">
    <source>
        <dbReference type="SAM" id="SignalP"/>
    </source>
</evidence>
<name>A0A5C8PBP7_9HYPH</name>
<gene>
    <name evidence="2" type="ORF">FHP25_32620</name>
</gene>
<dbReference type="Gene3D" id="3.40.50.2300">
    <property type="match status" value="2"/>
</dbReference>
<reference evidence="2 3" key="1">
    <citation type="submission" date="2019-06" db="EMBL/GenBank/DDBJ databases">
        <title>New taxonomy in bacterial strain CC-CFT640, isolated from vineyard.</title>
        <authorList>
            <person name="Lin S.-Y."/>
            <person name="Tsai C.-F."/>
            <person name="Young C.-C."/>
        </authorList>
    </citation>
    <scope>NUCLEOTIDE SEQUENCE [LARGE SCALE GENOMIC DNA]</scope>
    <source>
        <strain evidence="2 3">CC-CFT640</strain>
    </source>
</reference>
<dbReference type="Proteomes" id="UP000321638">
    <property type="component" value="Unassembled WGS sequence"/>
</dbReference>
<keyword evidence="1" id="KW-0732">Signal</keyword>
<proteinExistence type="predicted"/>
<feature type="signal peptide" evidence="1">
    <location>
        <begin position="1"/>
        <end position="22"/>
    </location>
</feature>
<dbReference type="RefSeq" id="WP_147851197.1">
    <property type="nucleotide sequence ID" value="NZ_VDUZ01000052.1"/>
</dbReference>
<evidence type="ECO:0000313" key="2">
    <source>
        <dbReference type="EMBL" id="TXL70865.1"/>
    </source>
</evidence>
<dbReference type="AlphaFoldDB" id="A0A5C8PBP7"/>
<sequence>MIGRRALAAMLAALAVPRMAGAQTGRLPRLAIFAMTTTSPEADITENASRNFSGLFSELRRLGYEEGRTLIVERWSARGEIQRYPALARDVAGTKPDVIVTFSPLPAQALQAATATIPIVVSGSSLVQAGLADSLSRPGRNVTGVSAAFGAGEIDSKGLELLREAIPAATRIAYLAPHAYWDSVYGRPVREAASRLGVTLIATLLDDPVQPPAYRRAFATMPDLRIDTVLVAGSPENFFHRQFIVELATASRLPTINSFRDIAEVGGLMSYGIDTREQGRLIAGYIVRVLRGEKPADMPIRLMDRLELVINLKTAKALGLTIPPAILARADEVIE</sequence>
<accession>A0A5C8PBP7</accession>
<evidence type="ECO:0000313" key="3">
    <source>
        <dbReference type="Proteomes" id="UP000321638"/>
    </source>
</evidence>
<dbReference type="Pfam" id="PF04392">
    <property type="entry name" value="ABC_sub_bind"/>
    <property type="match status" value="1"/>
</dbReference>
<keyword evidence="3" id="KW-1185">Reference proteome</keyword>